<dbReference type="AlphaFoldDB" id="A0A1F7I7G9"/>
<organism evidence="3 4">
    <name type="scientific">Candidatus Roizmanbacteria bacterium RIFCSPLOWO2_01_FULL_35_13</name>
    <dbReference type="NCBI Taxonomy" id="1802055"/>
    <lineage>
        <taxon>Bacteria</taxon>
        <taxon>Candidatus Roizmaniibacteriota</taxon>
    </lineage>
</organism>
<dbReference type="STRING" id="1802055.A3A74_05055"/>
<dbReference type="InterPro" id="IPR005754">
    <property type="entry name" value="Sortase"/>
</dbReference>
<dbReference type="InterPro" id="IPR023365">
    <property type="entry name" value="Sortase_dom-sf"/>
</dbReference>
<keyword evidence="1" id="KW-0378">Hydrolase</keyword>
<gene>
    <name evidence="3" type="ORF">A3A74_05055</name>
</gene>
<dbReference type="Gene3D" id="2.40.260.10">
    <property type="entry name" value="Sortase"/>
    <property type="match status" value="1"/>
</dbReference>
<reference evidence="3 4" key="1">
    <citation type="journal article" date="2016" name="Nat. Commun.">
        <title>Thousands of microbial genomes shed light on interconnected biogeochemical processes in an aquifer system.</title>
        <authorList>
            <person name="Anantharaman K."/>
            <person name="Brown C.T."/>
            <person name="Hug L.A."/>
            <person name="Sharon I."/>
            <person name="Castelle C.J."/>
            <person name="Probst A.J."/>
            <person name="Thomas B.C."/>
            <person name="Singh A."/>
            <person name="Wilkins M.J."/>
            <person name="Karaoz U."/>
            <person name="Brodie E.L."/>
            <person name="Williams K.H."/>
            <person name="Hubbard S.S."/>
            <person name="Banfield J.F."/>
        </authorList>
    </citation>
    <scope>NUCLEOTIDE SEQUENCE [LARGE SCALE GENOMIC DNA]</scope>
</reference>
<evidence type="ECO:0000313" key="4">
    <source>
        <dbReference type="Proteomes" id="UP000179270"/>
    </source>
</evidence>
<keyword evidence="2" id="KW-0472">Membrane</keyword>
<evidence type="ECO:0000313" key="3">
    <source>
        <dbReference type="EMBL" id="OGK39314.1"/>
    </source>
</evidence>
<proteinExistence type="predicted"/>
<dbReference type="Pfam" id="PF04203">
    <property type="entry name" value="Sortase"/>
    <property type="match status" value="1"/>
</dbReference>
<dbReference type="SUPFAM" id="SSF63817">
    <property type="entry name" value="Sortase"/>
    <property type="match status" value="1"/>
</dbReference>
<protein>
    <recommendedName>
        <fullName evidence="5">Sortase</fullName>
    </recommendedName>
</protein>
<dbReference type="Proteomes" id="UP000179270">
    <property type="component" value="Unassembled WGS sequence"/>
</dbReference>
<feature type="transmembrane region" description="Helical" evidence="2">
    <location>
        <begin position="6"/>
        <end position="23"/>
    </location>
</feature>
<accession>A0A1F7I7G9</accession>
<keyword evidence="2" id="KW-1133">Transmembrane helix</keyword>
<evidence type="ECO:0000256" key="2">
    <source>
        <dbReference type="SAM" id="Phobius"/>
    </source>
</evidence>
<comment type="caution">
    <text evidence="3">The sequence shown here is derived from an EMBL/GenBank/DDBJ whole genome shotgun (WGS) entry which is preliminary data.</text>
</comment>
<evidence type="ECO:0008006" key="5">
    <source>
        <dbReference type="Google" id="ProtNLM"/>
    </source>
</evidence>
<dbReference type="GO" id="GO:0016787">
    <property type="term" value="F:hydrolase activity"/>
    <property type="evidence" value="ECO:0007669"/>
    <property type="project" value="UniProtKB-KW"/>
</dbReference>
<evidence type="ECO:0000256" key="1">
    <source>
        <dbReference type="ARBA" id="ARBA00022801"/>
    </source>
</evidence>
<keyword evidence="2" id="KW-0812">Transmembrane</keyword>
<sequence>MFLSKFFTTFGLICLILAGILLWQRNNPRRVMFLFAPPQNEIKSPVKKNLPTRLIIKNLNIDLEIFPAKVTGQNWDTTSLGVSWLDISPVPGEKGNSIIYGHNWTNLLGSLFKAKPGDTIEIAYQNAPNKIFTIEKTAMVSPDNVSVLNQTENVSLTIYTCAGLFDEKRFVVIGALN</sequence>
<name>A0A1F7I7G9_9BACT</name>
<dbReference type="EMBL" id="MGAF01000052">
    <property type="protein sequence ID" value="OGK39314.1"/>
    <property type="molecule type" value="Genomic_DNA"/>
</dbReference>